<keyword evidence="2" id="KW-1185">Reference proteome</keyword>
<reference evidence="2" key="2">
    <citation type="submission" date="2015-01" db="EMBL/GenBank/DDBJ databases">
        <title>Evolutionary Origins and Diversification of the Mycorrhizal Mutualists.</title>
        <authorList>
            <consortium name="DOE Joint Genome Institute"/>
            <consortium name="Mycorrhizal Genomics Consortium"/>
            <person name="Kohler A."/>
            <person name="Kuo A."/>
            <person name="Nagy L.G."/>
            <person name="Floudas D."/>
            <person name="Copeland A."/>
            <person name="Barry K.W."/>
            <person name="Cichocki N."/>
            <person name="Veneault-Fourrey C."/>
            <person name="LaButti K."/>
            <person name="Lindquist E.A."/>
            <person name="Lipzen A."/>
            <person name="Lundell T."/>
            <person name="Morin E."/>
            <person name="Murat C."/>
            <person name="Riley R."/>
            <person name="Ohm R."/>
            <person name="Sun H."/>
            <person name="Tunlid A."/>
            <person name="Henrissat B."/>
            <person name="Grigoriev I.V."/>
            <person name="Hibbett D.S."/>
            <person name="Martin F."/>
        </authorList>
    </citation>
    <scope>NUCLEOTIDE SEQUENCE [LARGE SCALE GENOMIC DNA]</scope>
    <source>
        <strain evidence="2">Marx 270</strain>
    </source>
</reference>
<accession>A0A0C3NBK1</accession>
<name>A0A0C3NBK1_PISTI</name>
<evidence type="ECO:0000313" key="2">
    <source>
        <dbReference type="Proteomes" id="UP000054217"/>
    </source>
</evidence>
<sequence length="95" mass="10625">MVSSESPLHLLPDPHIYQAIPKRSGSHVRRHTSFSTSSSNLKLTATTLVTNPLQALLTRKISKTCTSRIHMFPGVTVIRLPLKQQLQMLIIQLVI</sequence>
<dbReference type="EMBL" id="KN832288">
    <property type="protein sequence ID" value="KIN92943.1"/>
    <property type="molecule type" value="Genomic_DNA"/>
</dbReference>
<proteinExistence type="predicted"/>
<reference evidence="1 2" key="1">
    <citation type="submission" date="2014-04" db="EMBL/GenBank/DDBJ databases">
        <authorList>
            <consortium name="DOE Joint Genome Institute"/>
            <person name="Kuo A."/>
            <person name="Kohler A."/>
            <person name="Costa M.D."/>
            <person name="Nagy L.G."/>
            <person name="Floudas D."/>
            <person name="Copeland A."/>
            <person name="Barry K.W."/>
            <person name="Cichocki N."/>
            <person name="Veneault-Fourrey C."/>
            <person name="LaButti K."/>
            <person name="Lindquist E.A."/>
            <person name="Lipzen A."/>
            <person name="Lundell T."/>
            <person name="Morin E."/>
            <person name="Murat C."/>
            <person name="Sun H."/>
            <person name="Tunlid A."/>
            <person name="Henrissat B."/>
            <person name="Grigoriev I.V."/>
            <person name="Hibbett D.S."/>
            <person name="Martin F."/>
            <person name="Nordberg H.P."/>
            <person name="Cantor M.N."/>
            <person name="Hua S.X."/>
        </authorList>
    </citation>
    <scope>NUCLEOTIDE SEQUENCE [LARGE SCALE GENOMIC DNA]</scope>
    <source>
        <strain evidence="1 2">Marx 270</strain>
    </source>
</reference>
<dbReference type="InParanoid" id="A0A0C3NBK1"/>
<organism evidence="1 2">
    <name type="scientific">Pisolithus tinctorius Marx 270</name>
    <dbReference type="NCBI Taxonomy" id="870435"/>
    <lineage>
        <taxon>Eukaryota</taxon>
        <taxon>Fungi</taxon>
        <taxon>Dikarya</taxon>
        <taxon>Basidiomycota</taxon>
        <taxon>Agaricomycotina</taxon>
        <taxon>Agaricomycetes</taxon>
        <taxon>Agaricomycetidae</taxon>
        <taxon>Boletales</taxon>
        <taxon>Sclerodermatineae</taxon>
        <taxon>Pisolithaceae</taxon>
        <taxon>Pisolithus</taxon>
    </lineage>
</organism>
<dbReference type="Proteomes" id="UP000054217">
    <property type="component" value="Unassembled WGS sequence"/>
</dbReference>
<evidence type="ECO:0000313" key="1">
    <source>
        <dbReference type="EMBL" id="KIN92943.1"/>
    </source>
</evidence>
<protein>
    <submittedName>
        <fullName evidence="1">Uncharacterized protein</fullName>
    </submittedName>
</protein>
<dbReference type="HOGENOM" id="CLU_2628657_0_0_1"/>
<dbReference type="AlphaFoldDB" id="A0A0C3NBK1"/>
<gene>
    <name evidence="1" type="ORF">M404DRAFT_1009281</name>
</gene>